<dbReference type="Proteomes" id="UP001352852">
    <property type="component" value="Unassembled WGS sequence"/>
</dbReference>
<evidence type="ECO:0000313" key="1">
    <source>
        <dbReference type="EMBL" id="MED6295075.1"/>
    </source>
</evidence>
<protein>
    <submittedName>
        <fullName evidence="1">Uncharacterized protein</fullName>
    </submittedName>
</protein>
<proteinExistence type="predicted"/>
<reference evidence="1 2" key="1">
    <citation type="submission" date="2021-06" db="EMBL/GenBank/DDBJ databases">
        <authorList>
            <person name="Palmer J.M."/>
        </authorList>
    </citation>
    <scope>NUCLEOTIDE SEQUENCE [LARGE SCALE GENOMIC DNA]</scope>
    <source>
        <strain evidence="1 2">CL_MEX2019</strain>
        <tissue evidence="1">Muscle</tissue>
    </source>
</reference>
<dbReference type="EMBL" id="JAHUTJ010077308">
    <property type="protein sequence ID" value="MED6295075.1"/>
    <property type="molecule type" value="Genomic_DNA"/>
</dbReference>
<comment type="caution">
    <text evidence="1">The sequence shown here is derived from an EMBL/GenBank/DDBJ whole genome shotgun (WGS) entry which is preliminary data.</text>
</comment>
<name>A0ABU7F7K8_9TELE</name>
<gene>
    <name evidence="1" type="ORF">CHARACLAT_027670</name>
</gene>
<sequence length="108" mass="11841">MGAQVTGVADPADCCWEHLSRRLPALRGLSVSQQWLLSSPASVSSSTGHPRSFLQASIDQLTLDITLLSFLWSRAPRLHISPSPWRFNHLLQANAPSTPAKLPRLTES</sequence>
<accession>A0ABU7F7K8</accession>
<organism evidence="1 2">
    <name type="scientific">Characodon lateralis</name>
    <dbReference type="NCBI Taxonomy" id="208331"/>
    <lineage>
        <taxon>Eukaryota</taxon>
        <taxon>Metazoa</taxon>
        <taxon>Chordata</taxon>
        <taxon>Craniata</taxon>
        <taxon>Vertebrata</taxon>
        <taxon>Euteleostomi</taxon>
        <taxon>Actinopterygii</taxon>
        <taxon>Neopterygii</taxon>
        <taxon>Teleostei</taxon>
        <taxon>Neoteleostei</taxon>
        <taxon>Acanthomorphata</taxon>
        <taxon>Ovalentaria</taxon>
        <taxon>Atherinomorphae</taxon>
        <taxon>Cyprinodontiformes</taxon>
        <taxon>Goodeidae</taxon>
        <taxon>Characodon</taxon>
    </lineage>
</organism>
<keyword evidence="2" id="KW-1185">Reference proteome</keyword>
<evidence type="ECO:0000313" key="2">
    <source>
        <dbReference type="Proteomes" id="UP001352852"/>
    </source>
</evidence>